<accession>A0A6N8SDK7</accession>
<dbReference type="SUPFAM" id="SSF46785">
    <property type="entry name" value="Winged helix' DNA-binding domain"/>
    <property type="match status" value="1"/>
</dbReference>
<dbReference type="InterPro" id="IPR000524">
    <property type="entry name" value="Tscrpt_reg_HTH_GntR"/>
</dbReference>
<dbReference type="Gene3D" id="1.10.10.10">
    <property type="entry name" value="Winged helix-like DNA-binding domain superfamily/Winged helix DNA-binding domain"/>
    <property type="match status" value="1"/>
</dbReference>
<dbReference type="EMBL" id="WUMK01000003">
    <property type="protein sequence ID" value="MXN45668.1"/>
    <property type="molecule type" value="Genomic_DNA"/>
</dbReference>
<dbReference type="Gene3D" id="1.20.120.530">
    <property type="entry name" value="GntR ligand-binding domain-like"/>
    <property type="match status" value="1"/>
</dbReference>
<keyword evidence="3" id="KW-0804">Transcription</keyword>
<organism evidence="5 6">
    <name type="scientific">Shinella kummerowiae</name>
    <dbReference type="NCBI Taxonomy" id="417745"/>
    <lineage>
        <taxon>Bacteria</taxon>
        <taxon>Pseudomonadati</taxon>
        <taxon>Pseudomonadota</taxon>
        <taxon>Alphaproteobacteria</taxon>
        <taxon>Hyphomicrobiales</taxon>
        <taxon>Rhizobiaceae</taxon>
        <taxon>Shinella</taxon>
    </lineage>
</organism>
<protein>
    <submittedName>
        <fullName evidence="5">FCD domain-containing protein</fullName>
    </submittedName>
</protein>
<keyword evidence="6" id="KW-1185">Reference proteome</keyword>
<dbReference type="InterPro" id="IPR011711">
    <property type="entry name" value="GntR_C"/>
</dbReference>
<feature type="domain" description="HTH gntR-type" evidence="4">
    <location>
        <begin position="19"/>
        <end position="86"/>
    </location>
</feature>
<evidence type="ECO:0000256" key="1">
    <source>
        <dbReference type="ARBA" id="ARBA00023015"/>
    </source>
</evidence>
<reference evidence="5 6" key="1">
    <citation type="submission" date="2019-12" db="EMBL/GenBank/DDBJ databases">
        <title>Shinella kummerowiae sp. nov., a symbiotic bacterium isolated from root nodules of the herbal legume Kummerowia stipulacea.</title>
        <authorList>
            <person name="Gao J."/>
        </authorList>
    </citation>
    <scope>NUCLEOTIDE SEQUENCE [LARGE SCALE GENOMIC DNA]</scope>
    <source>
        <strain evidence="5 6">CCBAU 25048</strain>
    </source>
</reference>
<dbReference type="PRINTS" id="PR00033">
    <property type="entry name" value="HTHASNC"/>
</dbReference>
<dbReference type="CDD" id="cd07377">
    <property type="entry name" value="WHTH_GntR"/>
    <property type="match status" value="1"/>
</dbReference>
<gene>
    <name evidence="5" type="ORF">GR138_10725</name>
</gene>
<dbReference type="Proteomes" id="UP000435802">
    <property type="component" value="Unassembled WGS sequence"/>
</dbReference>
<proteinExistence type="predicted"/>
<dbReference type="RefSeq" id="WP_160859140.1">
    <property type="nucleotide sequence ID" value="NZ_JAODWE010000003.1"/>
</dbReference>
<dbReference type="OrthoDB" id="8247358at2"/>
<dbReference type="InterPro" id="IPR008920">
    <property type="entry name" value="TF_FadR/GntR_C"/>
</dbReference>
<evidence type="ECO:0000259" key="4">
    <source>
        <dbReference type="PROSITE" id="PS50949"/>
    </source>
</evidence>
<dbReference type="GO" id="GO:0003700">
    <property type="term" value="F:DNA-binding transcription factor activity"/>
    <property type="evidence" value="ECO:0007669"/>
    <property type="project" value="InterPro"/>
</dbReference>
<dbReference type="SMART" id="SM00895">
    <property type="entry name" value="FCD"/>
    <property type="match status" value="1"/>
</dbReference>
<name>A0A6N8SDK7_9HYPH</name>
<dbReference type="InterPro" id="IPR036388">
    <property type="entry name" value="WH-like_DNA-bd_sf"/>
</dbReference>
<evidence type="ECO:0000256" key="2">
    <source>
        <dbReference type="ARBA" id="ARBA00023125"/>
    </source>
</evidence>
<keyword evidence="1" id="KW-0805">Transcription regulation</keyword>
<dbReference type="PANTHER" id="PTHR43537">
    <property type="entry name" value="TRANSCRIPTIONAL REGULATOR, GNTR FAMILY"/>
    <property type="match status" value="1"/>
</dbReference>
<evidence type="ECO:0000313" key="6">
    <source>
        <dbReference type="Proteomes" id="UP000435802"/>
    </source>
</evidence>
<evidence type="ECO:0000313" key="5">
    <source>
        <dbReference type="EMBL" id="MXN45668.1"/>
    </source>
</evidence>
<sequence>MANNLLFNSDEPIGIIDNRMLSDQVSAFLVRELIFGRLQPGQRINEAELARQLGISRNPIREAIRRLEERGLLVAVPRKGTFVRTFLHSDIDEIFSFRVVVERFAVEQALPQMTDADIERIAGFVDAMVAAANANDEIALVENDLAFHLEICRLSKNRQTLHAFTNIQAEVQMLITMAERQFESQMAAAVDHWPVVEALRTRNPEKAMDAIRDHIRDSWRHLLEAYEREKPRSS</sequence>
<dbReference type="SUPFAM" id="SSF48008">
    <property type="entry name" value="GntR ligand-binding domain-like"/>
    <property type="match status" value="1"/>
</dbReference>
<dbReference type="GO" id="GO:0043565">
    <property type="term" value="F:sequence-specific DNA binding"/>
    <property type="evidence" value="ECO:0007669"/>
    <property type="project" value="InterPro"/>
</dbReference>
<dbReference type="AlphaFoldDB" id="A0A6N8SDK7"/>
<dbReference type="PRINTS" id="PR00035">
    <property type="entry name" value="HTHGNTR"/>
</dbReference>
<evidence type="ECO:0000256" key="3">
    <source>
        <dbReference type="ARBA" id="ARBA00023163"/>
    </source>
</evidence>
<keyword evidence="2" id="KW-0238">DNA-binding</keyword>
<comment type="caution">
    <text evidence="5">The sequence shown here is derived from an EMBL/GenBank/DDBJ whole genome shotgun (WGS) entry which is preliminary data.</text>
</comment>
<dbReference type="InterPro" id="IPR000485">
    <property type="entry name" value="AsnC-type_HTH_dom"/>
</dbReference>
<dbReference type="SMART" id="SM00345">
    <property type="entry name" value="HTH_GNTR"/>
    <property type="match status" value="1"/>
</dbReference>
<dbReference type="Pfam" id="PF07729">
    <property type="entry name" value="FCD"/>
    <property type="match status" value="1"/>
</dbReference>
<dbReference type="PROSITE" id="PS50949">
    <property type="entry name" value="HTH_GNTR"/>
    <property type="match status" value="1"/>
</dbReference>
<dbReference type="PANTHER" id="PTHR43537:SF24">
    <property type="entry name" value="GLUCONATE OPERON TRANSCRIPTIONAL REPRESSOR"/>
    <property type="match status" value="1"/>
</dbReference>
<dbReference type="InterPro" id="IPR036390">
    <property type="entry name" value="WH_DNA-bd_sf"/>
</dbReference>
<dbReference type="Pfam" id="PF00392">
    <property type="entry name" value="GntR"/>
    <property type="match status" value="1"/>
</dbReference>